<protein>
    <submittedName>
        <fullName evidence="2">Uncharacterized protein</fullName>
    </submittedName>
</protein>
<feature type="compositionally biased region" description="Low complexity" evidence="1">
    <location>
        <begin position="125"/>
        <end position="143"/>
    </location>
</feature>
<evidence type="ECO:0000313" key="2">
    <source>
        <dbReference type="Ensembl" id="ENSCRFP00000015448.1"/>
    </source>
</evidence>
<proteinExistence type="predicted"/>
<dbReference type="Proteomes" id="UP000694396">
    <property type="component" value="Unplaced"/>
</dbReference>
<evidence type="ECO:0000256" key="1">
    <source>
        <dbReference type="SAM" id="MobiDB-lite"/>
    </source>
</evidence>
<name>A0A8C3R497_9PASS</name>
<sequence length="184" mass="19055">MPNAAPIRAYSSRALPKPSTRPVGLPCASCVWNCSRDAPADGAGAAGGAAAAASLSTSLKVSLDLSFFLLLSPSGIFRPGPGLLRPPPPALDSAPGTAPPRPRGHRGRQVRPGPARPRPRPRRPGPAARRARSALASTPARAAQGVSGDSGTWSQIRQAETMNYCEAALSQKFLADLIRALLII</sequence>
<reference evidence="2" key="1">
    <citation type="submission" date="2025-08" db="UniProtKB">
        <authorList>
            <consortium name="Ensembl"/>
        </authorList>
    </citation>
    <scope>IDENTIFICATION</scope>
</reference>
<evidence type="ECO:0000313" key="3">
    <source>
        <dbReference type="Proteomes" id="UP000694396"/>
    </source>
</evidence>
<accession>A0A8C3R497</accession>
<reference evidence="2" key="2">
    <citation type="submission" date="2025-09" db="UniProtKB">
        <authorList>
            <consortium name="Ensembl"/>
        </authorList>
    </citation>
    <scope>IDENTIFICATION</scope>
</reference>
<organism evidence="2 3">
    <name type="scientific">Cyanoderma ruficeps</name>
    <name type="common">rufous-capped babbler</name>
    <dbReference type="NCBI Taxonomy" id="181631"/>
    <lineage>
        <taxon>Eukaryota</taxon>
        <taxon>Metazoa</taxon>
        <taxon>Chordata</taxon>
        <taxon>Craniata</taxon>
        <taxon>Vertebrata</taxon>
        <taxon>Euteleostomi</taxon>
        <taxon>Archelosauria</taxon>
        <taxon>Archosauria</taxon>
        <taxon>Dinosauria</taxon>
        <taxon>Saurischia</taxon>
        <taxon>Theropoda</taxon>
        <taxon>Coelurosauria</taxon>
        <taxon>Aves</taxon>
        <taxon>Neognathae</taxon>
        <taxon>Neoaves</taxon>
        <taxon>Telluraves</taxon>
        <taxon>Australaves</taxon>
        <taxon>Passeriformes</taxon>
        <taxon>Sylvioidea</taxon>
        <taxon>Timaliidae</taxon>
        <taxon>Cyanoderma</taxon>
    </lineage>
</organism>
<keyword evidence="3" id="KW-1185">Reference proteome</keyword>
<dbReference type="Ensembl" id="ENSCRFT00000015994.1">
    <property type="protein sequence ID" value="ENSCRFP00000015448.1"/>
    <property type="gene ID" value="ENSCRFG00000011899.1"/>
</dbReference>
<feature type="region of interest" description="Disordered" evidence="1">
    <location>
        <begin position="81"/>
        <end position="151"/>
    </location>
</feature>
<dbReference type="AlphaFoldDB" id="A0A8C3R497"/>